<dbReference type="GO" id="GO:0016874">
    <property type="term" value="F:ligase activity"/>
    <property type="evidence" value="ECO:0007669"/>
    <property type="project" value="UniProtKB-UniRule"/>
</dbReference>
<comment type="similarity">
    <text evidence="2 8">Belongs to the carbamoyltransferase HypF family.</text>
</comment>
<dbReference type="InterPro" id="IPR036046">
    <property type="entry name" value="Acylphosphatase-like_dom_sf"/>
</dbReference>
<evidence type="ECO:0000256" key="1">
    <source>
        <dbReference type="ARBA" id="ARBA00004711"/>
    </source>
</evidence>
<dbReference type="InterPro" id="IPR004421">
    <property type="entry name" value="Carbamoyltransferase_HypF"/>
</dbReference>
<dbReference type="GO" id="GO:0051604">
    <property type="term" value="P:protein maturation"/>
    <property type="evidence" value="ECO:0007669"/>
    <property type="project" value="TreeGrafter"/>
</dbReference>
<evidence type="ECO:0000256" key="5">
    <source>
        <dbReference type="ARBA" id="ARBA00022771"/>
    </source>
</evidence>
<evidence type="ECO:0000313" key="12">
    <source>
        <dbReference type="EMBL" id="MBI5132775.1"/>
    </source>
</evidence>
<evidence type="ECO:0000259" key="11">
    <source>
        <dbReference type="PROSITE" id="PS51163"/>
    </source>
</evidence>
<feature type="domain" description="YrdC-like" evidence="11">
    <location>
        <begin position="199"/>
        <end position="394"/>
    </location>
</feature>
<dbReference type="Pfam" id="PF22521">
    <property type="entry name" value="HypF_C_2"/>
    <property type="match status" value="1"/>
</dbReference>
<dbReference type="PROSITE" id="PS51160">
    <property type="entry name" value="ACYLPHOSPHATASE_3"/>
    <property type="match status" value="1"/>
</dbReference>
<dbReference type="InterPro" id="IPR055128">
    <property type="entry name" value="HypF_C_2"/>
</dbReference>
<feature type="active site" evidence="9">
    <location>
        <position position="33"/>
    </location>
</feature>
<dbReference type="InterPro" id="IPR041440">
    <property type="entry name" value="HypF_C"/>
</dbReference>
<dbReference type="GO" id="GO:0016743">
    <property type="term" value="F:carboxyl- or carbamoyltransferase activity"/>
    <property type="evidence" value="ECO:0007669"/>
    <property type="project" value="UniProtKB-UniRule"/>
</dbReference>
<dbReference type="InterPro" id="IPR017945">
    <property type="entry name" value="DHBP_synth_RibB-like_a/b_dom"/>
</dbReference>
<sequence>MELARASVAPSVGRAGARLRVRVRGAVQGVGFRPFVYRLAQRYALGGFVANDAEGVLIEVEGAALDDFVAALREEAPPLARVDAIETEPLHPQGQRGFDIAASRPGRVATRIGADAATCEACLDDLFDPNSRFHLYPFVNCTHCGPRYTLTRQLPYDRAHTSMAGFALCDDCRRDYQDPRDRRFHAEPIACPACGPRLSHPIETVVTRLRAGAIVALKSLGGYHLLCDATNEASVVELRRRKGRDAKPFAVMVASDASLDRIVTASDAERALLNSIERPIVLMHSLGALAPSVAPGLGALGVMLPYTPLHHLLFHEAAGAPPGRAWQRAPVDLVLVATSANIGGDPIVIDDAERRLAGIADLIVSHDRAIVVRADDSVMAINNGGPSFIRRARGFAPRPILLPREMPPVLAVGAYLKNTVTLTRGREAFVSQHIGDLSTADSVRFFEQTIDHLIRLVGAAPVAVAHDLHADFASTRFAEALDLPLIAVQHHHAHVASIAAEHGVDAPLLGLVLDGHGVGSDGGAWGGELLRVDGARFTRLGHLAPLALPGGDAAAREPWRMAAAALAAIGQGDEIAARFADQPRAAALAAMLANHGCATTTSAGRLFDAAAGLLGVCAMQAYEGQAAMQLEALVRTPRVQDDGWRIDRGTLDLSPLLRHLATPGLDRRDGAELFHGTLAAALADWAAQAAAQARLSTIALGGGCFLNRVLSETLAAHLRARGLSPLLARQLPPNDGGLSLGQAWIAGQAIATDTPQEERRCASPFRLK</sequence>
<keyword evidence="5" id="KW-0863">Zinc-finger</keyword>
<dbReference type="AlphaFoldDB" id="A0A933S1N7"/>
<name>A0A933S1N7_RHOPL</name>
<protein>
    <recommendedName>
        <fullName evidence="8">Carbamoyltransferase HypF</fullName>
        <ecNumber evidence="8">6.2.-.-</ecNumber>
    </recommendedName>
</protein>
<gene>
    <name evidence="12" type="primary">hypF</name>
    <name evidence="12" type="ORF">HZA66_25330</name>
</gene>
<dbReference type="Pfam" id="PF07503">
    <property type="entry name" value="zf-HYPF"/>
    <property type="match status" value="2"/>
</dbReference>
<comment type="catalytic activity">
    <reaction evidence="9">
        <text>an acyl phosphate + H2O = a carboxylate + phosphate + H(+)</text>
        <dbReference type="Rhea" id="RHEA:14965"/>
        <dbReference type="ChEBI" id="CHEBI:15377"/>
        <dbReference type="ChEBI" id="CHEBI:15378"/>
        <dbReference type="ChEBI" id="CHEBI:29067"/>
        <dbReference type="ChEBI" id="CHEBI:43474"/>
        <dbReference type="ChEBI" id="CHEBI:59918"/>
        <dbReference type="EC" id="3.6.1.7"/>
    </reaction>
</comment>
<evidence type="ECO:0000256" key="4">
    <source>
        <dbReference type="ARBA" id="ARBA00022723"/>
    </source>
</evidence>
<keyword evidence="9" id="KW-0378">Hydrolase</keyword>
<evidence type="ECO:0000256" key="3">
    <source>
        <dbReference type="ARBA" id="ARBA00022598"/>
    </source>
</evidence>
<evidence type="ECO:0000256" key="2">
    <source>
        <dbReference type="ARBA" id="ARBA00008097"/>
    </source>
</evidence>
<dbReference type="Pfam" id="PF01300">
    <property type="entry name" value="Sua5_yciO_yrdC"/>
    <property type="match status" value="1"/>
</dbReference>
<keyword evidence="6" id="KW-0862">Zinc</keyword>
<dbReference type="GO" id="GO:0003725">
    <property type="term" value="F:double-stranded RNA binding"/>
    <property type="evidence" value="ECO:0007669"/>
    <property type="project" value="InterPro"/>
</dbReference>
<evidence type="ECO:0000259" key="10">
    <source>
        <dbReference type="PROSITE" id="PS51160"/>
    </source>
</evidence>
<dbReference type="Gene3D" id="3.30.110.120">
    <property type="match status" value="1"/>
</dbReference>
<dbReference type="Pfam" id="PF17788">
    <property type="entry name" value="HypF_C"/>
    <property type="match status" value="1"/>
</dbReference>
<comment type="caution">
    <text evidence="12">The sequence shown here is derived from an EMBL/GenBank/DDBJ whole genome shotgun (WGS) entry which is preliminary data.</text>
</comment>
<dbReference type="PROSITE" id="PS51163">
    <property type="entry name" value="YRDC"/>
    <property type="match status" value="1"/>
</dbReference>
<dbReference type="SUPFAM" id="SSF55821">
    <property type="entry name" value="YrdC/RibB"/>
    <property type="match status" value="1"/>
</dbReference>
<dbReference type="Proteomes" id="UP000782519">
    <property type="component" value="Unassembled WGS sequence"/>
</dbReference>
<keyword evidence="3" id="KW-0436">Ligase</keyword>
<dbReference type="InterPro" id="IPR017968">
    <property type="entry name" value="Acylphosphatase_CS"/>
</dbReference>
<comment type="catalytic activity">
    <reaction evidence="7 8">
        <text>C-terminal L-cysteinyl-[HypE protein] + carbamoyl phosphate + ATP + H2O = C-terminal S-carboxamide-L-cysteinyl-[HypE protein] + AMP + phosphate + diphosphate + H(+)</text>
        <dbReference type="Rhea" id="RHEA:55636"/>
        <dbReference type="Rhea" id="RHEA-COMP:14247"/>
        <dbReference type="Rhea" id="RHEA-COMP:14392"/>
        <dbReference type="ChEBI" id="CHEBI:15377"/>
        <dbReference type="ChEBI" id="CHEBI:15378"/>
        <dbReference type="ChEBI" id="CHEBI:30616"/>
        <dbReference type="ChEBI" id="CHEBI:33019"/>
        <dbReference type="ChEBI" id="CHEBI:43474"/>
        <dbReference type="ChEBI" id="CHEBI:58228"/>
        <dbReference type="ChEBI" id="CHEBI:76913"/>
        <dbReference type="ChEBI" id="CHEBI:139126"/>
        <dbReference type="ChEBI" id="CHEBI:456215"/>
    </reaction>
</comment>
<evidence type="ECO:0000256" key="7">
    <source>
        <dbReference type="ARBA" id="ARBA00048220"/>
    </source>
</evidence>
<evidence type="ECO:0000256" key="6">
    <source>
        <dbReference type="ARBA" id="ARBA00022833"/>
    </source>
</evidence>
<dbReference type="PIRSF" id="PIRSF006256">
    <property type="entry name" value="CMPcnvr_hdrg_mat"/>
    <property type="match status" value="1"/>
</dbReference>
<feature type="domain" description="Acylphosphatase-like" evidence="10">
    <location>
        <begin position="18"/>
        <end position="102"/>
    </location>
</feature>
<dbReference type="Gene3D" id="3.90.870.50">
    <property type="match status" value="1"/>
</dbReference>
<comment type="pathway">
    <text evidence="1 8">Protein modification; [NiFe] hydrogenase maturation.</text>
</comment>
<dbReference type="Gene3D" id="3.30.420.40">
    <property type="match status" value="1"/>
</dbReference>
<comment type="function">
    <text evidence="8">Involved in the maturation of [NiFe] hydrogenases. Along with HypE, it catalyzes the synthesis of the CN ligands of the active site iron of [NiFe]-hydrogenases. HypF functions as a carbamoyl transferase using carbamoylphosphate as a substrate and transferring the carboxamido moiety in an ATP-dependent reaction to the thiolate of the C-terminal cysteine of HypE yielding a protein-S-carboxamide.</text>
</comment>
<evidence type="ECO:0000313" key="13">
    <source>
        <dbReference type="Proteomes" id="UP000782519"/>
    </source>
</evidence>
<dbReference type="EMBL" id="JACRJB010000069">
    <property type="protein sequence ID" value="MBI5132775.1"/>
    <property type="molecule type" value="Genomic_DNA"/>
</dbReference>
<reference evidence="12" key="1">
    <citation type="submission" date="2020-07" db="EMBL/GenBank/DDBJ databases">
        <title>Huge and variable diversity of episymbiotic CPR bacteria and DPANN archaea in groundwater ecosystems.</title>
        <authorList>
            <person name="He C.Y."/>
            <person name="Keren R."/>
            <person name="Whittaker M."/>
            <person name="Farag I.F."/>
            <person name="Doudna J."/>
            <person name="Cate J.H.D."/>
            <person name="Banfield J.F."/>
        </authorList>
    </citation>
    <scope>NUCLEOTIDE SEQUENCE</scope>
    <source>
        <strain evidence="12">NC_groundwater_1818_Pr3_B-0.1um_66_35</strain>
    </source>
</reference>
<organism evidence="12 13">
    <name type="scientific">Rhodopseudomonas palustris</name>
    <dbReference type="NCBI Taxonomy" id="1076"/>
    <lineage>
        <taxon>Bacteria</taxon>
        <taxon>Pseudomonadati</taxon>
        <taxon>Pseudomonadota</taxon>
        <taxon>Alphaproteobacteria</taxon>
        <taxon>Hyphomicrobiales</taxon>
        <taxon>Nitrobacteraceae</taxon>
        <taxon>Rhodopseudomonas</taxon>
    </lineage>
</organism>
<evidence type="ECO:0000256" key="8">
    <source>
        <dbReference type="PIRNR" id="PIRNR006256"/>
    </source>
</evidence>
<dbReference type="InterPro" id="IPR051060">
    <property type="entry name" value="Carbamoyltrans_HypF-like"/>
</dbReference>
<dbReference type="PANTHER" id="PTHR42959">
    <property type="entry name" value="CARBAMOYLTRANSFERASE"/>
    <property type="match status" value="1"/>
</dbReference>
<dbReference type="SUPFAM" id="SSF54975">
    <property type="entry name" value="Acylphosphatase/BLUF domain-like"/>
    <property type="match status" value="1"/>
</dbReference>
<dbReference type="PROSITE" id="PS00150">
    <property type="entry name" value="ACYLPHOSPHATASE_1"/>
    <property type="match status" value="1"/>
</dbReference>
<proteinExistence type="inferred from homology"/>
<evidence type="ECO:0000256" key="9">
    <source>
        <dbReference type="PROSITE-ProRule" id="PRU00520"/>
    </source>
</evidence>
<dbReference type="NCBIfam" id="TIGR00143">
    <property type="entry name" value="hypF"/>
    <property type="match status" value="1"/>
</dbReference>
<dbReference type="EC" id="6.2.-.-" evidence="8"/>
<dbReference type="InterPro" id="IPR006070">
    <property type="entry name" value="Sua5-like_dom"/>
</dbReference>
<keyword evidence="4" id="KW-0479">Metal-binding</keyword>
<dbReference type="GO" id="GO:0008270">
    <property type="term" value="F:zinc ion binding"/>
    <property type="evidence" value="ECO:0007669"/>
    <property type="project" value="UniProtKB-KW"/>
</dbReference>
<feature type="active site" evidence="9">
    <location>
        <position position="51"/>
    </location>
</feature>
<dbReference type="Gene3D" id="3.30.420.360">
    <property type="match status" value="1"/>
</dbReference>
<dbReference type="GO" id="GO:0003998">
    <property type="term" value="F:acylphosphatase activity"/>
    <property type="evidence" value="ECO:0007669"/>
    <property type="project" value="UniProtKB-EC"/>
</dbReference>
<dbReference type="PANTHER" id="PTHR42959:SF1">
    <property type="entry name" value="CARBAMOYLTRANSFERASE HYPF"/>
    <property type="match status" value="1"/>
</dbReference>
<dbReference type="InterPro" id="IPR011125">
    <property type="entry name" value="Znf_HypF"/>
</dbReference>
<dbReference type="InterPro" id="IPR001792">
    <property type="entry name" value="Acylphosphatase-like_dom"/>
</dbReference>
<dbReference type="Pfam" id="PF00708">
    <property type="entry name" value="Acylphosphatase"/>
    <property type="match status" value="1"/>
</dbReference>
<accession>A0A933S1N7</accession>